<dbReference type="RefSeq" id="WP_117688509.1">
    <property type="nucleotide sequence ID" value="NZ_JAQENN010000015.1"/>
</dbReference>
<keyword evidence="1" id="KW-0238">DNA-binding</keyword>
<dbReference type="PROSITE" id="PS50943">
    <property type="entry name" value="HTH_CROC1"/>
    <property type="match status" value="1"/>
</dbReference>
<proteinExistence type="predicted"/>
<name>A0A3E4LK05_9FIRM</name>
<feature type="domain" description="HTH cro/C1-type" evidence="2">
    <location>
        <begin position="15"/>
        <end position="69"/>
    </location>
</feature>
<dbReference type="InterPro" id="IPR001387">
    <property type="entry name" value="Cro/C1-type_HTH"/>
</dbReference>
<dbReference type="GO" id="GO:0003700">
    <property type="term" value="F:DNA-binding transcription factor activity"/>
    <property type="evidence" value="ECO:0007669"/>
    <property type="project" value="TreeGrafter"/>
</dbReference>
<evidence type="ECO:0000256" key="1">
    <source>
        <dbReference type="ARBA" id="ARBA00023125"/>
    </source>
</evidence>
<dbReference type="Gene3D" id="1.10.260.40">
    <property type="entry name" value="lambda repressor-like DNA-binding domains"/>
    <property type="match status" value="1"/>
</dbReference>
<dbReference type="SMART" id="SM00530">
    <property type="entry name" value="HTH_XRE"/>
    <property type="match status" value="1"/>
</dbReference>
<comment type="caution">
    <text evidence="3">The sequence shown here is derived from an EMBL/GenBank/DDBJ whole genome shotgun (WGS) entry which is preliminary data.</text>
</comment>
<protein>
    <submittedName>
        <fullName evidence="3">XRE family transcriptional regulator</fullName>
    </submittedName>
</protein>
<dbReference type="SUPFAM" id="SSF47413">
    <property type="entry name" value="lambda repressor-like DNA-binding domains"/>
    <property type="match status" value="1"/>
</dbReference>
<dbReference type="PANTHER" id="PTHR46797:SF1">
    <property type="entry name" value="METHYLPHOSPHONATE SYNTHASE"/>
    <property type="match status" value="1"/>
</dbReference>
<dbReference type="CDD" id="cd00093">
    <property type="entry name" value="HTH_XRE"/>
    <property type="match status" value="1"/>
</dbReference>
<dbReference type="InterPro" id="IPR050807">
    <property type="entry name" value="TransReg_Diox_bact_type"/>
</dbReference>
<evidence type="ECO:0000313" key="4">
    <source>
        <dbReference type="Proteomes" id="UP000260793"/>
    </source>
</evidence>
<dbReference type="AlphaFoldDB" id="A0A3E4LK05"/>
<accession>A0A3E4LK05</accession>
<reference evidence="3 4" key="1">
    <citation type="submission" date="2018-08" db="EMBL/GenBank/DDBJ databases">
        <title>A genome reference for cultivated species of the human gut microbiota.</title>
        <authorList>
            <person name="Zou Y."/>
            <person name="Xue W."/>
            <person name="Luo G."/>
        </authorList>
    </citation>
    <scope>NUCLEOTIDE SEQUENCE [LARGE SCALE GENOMIC DNA]</scope>
    <source>
        <strain evidence="3 4">TF11-7</strain>
    </source>
</reference>
<sequence length="108" mass="12396">MYNENIDFKALGTKLREIRISKSLTQEYVATIANVNVSHISNIENNRVKISLQTLVFVCNALDVTIDFVLSKEYFHSTSVLDNEILKELHSCDIKTKEQVLQIIKILQ</sequence>
<dbReference type="PANTHER" id="PTHR46797">
    <property type="entry name" value="HTH-TYPE TRANSCRIPTIONAL REGULATOR"/>
    <property type="match status" value="1"/>
</dbReference>
<dbReference type="EMBL" id="QSQN01000034">
    <property type="protein sequence ID" value="RGK37738.1"/>
    <property type="molecule type" value="Genomic_DNA"/>
</dbReference>
<dbReference type="GO" id="GO:0005829">
    <property type="term" value="C:cytosol"/>
    <property type="evidence" value="ECO:0007669"/>
    <property type="project" value="TreeGrafter"/>
</dbReference>
<dbReference type="Proteomes" id="UP000260793">
    <property type="component" value="Unassembled WGS sequence"/>
</dbReference>
<dbReference type="Pfam" id="PF01381">
    <property type="entry name" value="HTH_3"/>
    <property type="match status" value="1"/>
</dbReference>
<evidence type="ECO:0000259" key="2">
    <source>
        <dbReference type="PROSITE" id="PS50943"/>
    </source>
</evidence>
<evidence type="ECO:0000313" key="3">
    <source>
        <dbReference type="EMBL" id="RGK37738.1"/>
    </source>
</evidence>
<dbReference type="InterPro" id="IPR010982">
    <property type="entry name" value="Lambda_DNA-bd_dom_sf"/>
</dbReference>
<dbReference type="GO" id="GO:0003677">
    <property type="term" value="F:DNA binding"/>
    <property type="evidence" value="ECO:0007669"/>
    <property type="project" value="UniProtKB-KW"/>
</dbReference>
<gene>
    <name evidence="3" type="ORF">DXD17_11600</name>
</gene>
<organism evidence="3 4">
    <name type="scientific">[Ruminococcus] lactaris</name>
    <dbReference type="NCBI Taxonomy" id="46228"/>
    <lineage>
        <taxon>Bacteria</taxon>
        <taxon>Bacillati</taxon>
        <taxon>Bacillota</taxon>
        <taxon>Clostridia</taxon>
        <taxon>Lachnospirales</taxon>
        <taxon>Lachnospiraceae</taxon>
        <taxon>Mediterraneibacter</taxon>
    </lineage>
</organism>